<evidence type="ECO:0000313" key="1">
    <source>
        <dbReference type="EMBL" id="CAI9274632.1"/>
    </source>
</evidence>
<dbReference type="PANTHER" id="PTHR33986">
    <property type="entry name" value="OS02G0535700 PROTEIN"/>
    <property type="match status" value="1"/>
</dbReference>
<sequence length="321" mass="36223">MIPISEAFHRLHVLSQSEGCWAASFNVSGAQHLGCWLASSVLFPPKLTDFGPIEVQFKLCILGFIRLDYTYTNRLLHLDFSHLVFNMVFLQSSRVADVTVEPEPWVIPTSNRSYKTCCPLSQKTSASINKTCLSSILEVDVSSIVTITRGTADKDEPLLVVACGRDTISIASSIKRLTSENVFVVQIQHPRRQVSRFDLVFAPQHDYYALTPHAQEYVPEFLRKYMTPDEPPSKNVVDGVLDTYGSVRISFSRRTPVKIATYVRKELVEFLKIYIWDNKEPNPHMGHLAWADAFIVTADSVSMLSEACSTGKPIYMIRAER</sequence>
<dbReference type="AlphaFoldDB" id="A0AA36DXV3"/>
<reference evidence="1" key="1">
    <citation type="submission" date="2023-04" db="EMBL/GenBank/DDBJ databases">
        <authorList>
            <person name="Vijverberg K."/>
            <person name="Xiong W."/>
            <person name="Schranz E."/>
        </authorList>
    </citation>
    <scope>NUCLEOTIDE SEQUENCE</scope>
</reference>
<dbReference type="InterPro" id="IPR009367">
    <property type="entry name" value="Elm1-like"/>
</dbReference>
<name>A0AA36DXV3_LACSI</name>
<organism evidence="1 2">
    <name type="scientific">Lactuca saligna</name>
    <name type="common">Willowleaf lettuce</name>
    <dbReference type="NCBI Taxonomy" id="75948"/>
    <lineage>
        <taxon>Eukaryota</taxon>
        <taxon>Viridiplantae</taxon>
        <taxon>Streptophyta</taxon>
        <taxon>Embryophyta</taxon>
        <taxon>Tracheophyta</taxon>
        <taxon>Spermatophyta</taxon>
        <taxon>Magnoliopsida</taxon>
        <taxon>eudicotyledons</taxon>
        <taxon>Gunneridae</taxon>
        <taxon>Pentapetalae</taxon>
        <taxon>asterids</taxon>
        <taxon>campanulids</taxon>
        <taxon>Asterales</taxon>
        <taxon>Asteraceae</taxon>
        <taxon>Cichorioideae</taxon>
        <taxon>Cichorieae</taxon>
        <taxon>Lactucinae</taxon>
        <taxon>Lactuca</taxon>
    </lineage>
</organism>
<dbReference type="Proteomes" id="UP001177003">
    <property type="component" value="Chromosome 3"/>
</dbReference>
<evidence type="ECO:0000313" key="2">
    <source>
        <dbReference type="Proteomes" id="UP001177003"/>
    </source>
</evidence>
<dbReference type="PANTHER" id="PTHR33986:SF15">
    <property type="entry name" value="MITOCHONDRIAL FISSION PROTEIN ELM1"/>
    <property type="match status" value="1"/>
</dbReference>
<dbReference type="GO" id="GO:0005741">
    <property type="term" value="C:mitochondrial outer membrane"/>
    <property type="evidence" value="ECO:0007669"/>
    <property type="project" value="TreeGrafter"/>
</dbReference>
<evidence type="ECO:0008006" key="3">
    <source>
        <dbReference type="Google" id="ProtNLM"/>
    </source>
</evidence>
<protein>
    <recommendedName>
        <fullName evidence="3">Mitochondrial fission protein ELM1</fullName>
    </recommendedName>
</protein>
<dbReference type="Pfam" id="PF06258">
    <property type="entry name" value="Mito_fiss_Elm1"/>
    <property type="match status" value="2"/>
</dbReference>
<keyword evidence="2" id="KW-1185">Reference proteome</keyword>
<accession>A0AA36DXV3</accession>
<gene>
    <name evidence="1" type="ORF">LSALG_LOCUS14698</name>
</gene>
<proteinExistence type="predicted"/>
<dbReference type="GO" id="GO:0000266">
    <property type="term" value="P:mitochondrial fission"/>
    <property type="evidence" value="ECO:0007669"/>
    <property type="project" value="TreeGrafter"/>
</dbReference>
<dbReference type="EMBL" id="OX465079">
    <property type="protein sequence ID" value="CAI9274632.1"/>
    <property type="molecule type" value="Genomic_DNA"/>
</dbReference>